<comment type="subcellular location">
    <subcellularLocation>
        <location evidence="5">Endoplasmic reticulum membrane</location>
        <topology evidence="5">Multi-pass membrane protein</topology>
    </subcellularLocation>
    <subcellularLocation>
        <location evidence="1">Membrane</location>
        <topology evidence="1">Multi-pass membrane protein</topology>
    </subcellularLocation>
</comment>
<comment type="catalytic activity">
    <reaction evidence="5">
        <text>[protein]-C-terminal S-[(2E,6E)-farnesyl]-L-cysteine + S-adenosyl-L-methionine = [protein]-C-terminal S-[(2E,6E)-farnesyl]-L-cysteine methyl ester + S-adenosyl-L-homocysteine</text>
        <dbReference type="Rhea" id="RHEA:21672"/>
        <dbReference type="Rhea" id="RHEA-COMP:12125"/>
        <dbReference type="Rhea" id="RHEA-COMP:12126"/>
        <dbReference type="ChEBI" id="CHEBI:57856"/>
        <dbReference type="ChEBI" id="CHEBI:59789"/>
        <dbReference type="ChEBI" id="CHEBI:90510"/>
        <dbReference type="ChEBI" id="CHEBI:90511"/>
        <dbReference type="EC" id="2.1.1.100"/>
    </reaction>
</comment>
<dbReference type="InterPro" id="IPR007269">
    <property type="entry name" value="ICMT_MeTrfase"/>
</dbReference>
<dbReference type="GO" id="GO:0032259">
    <property type="term" value="P:methylation"/>
    <property type="evidence" value="ECO:0007669"/>
    <property type="project" value="UniProtKB-KW"/>
</dbReference>
<dbReference type="PANTHER" id="PTHR12714">
    <property type="entry name" value="PROTEIN-S ISOPRENYLCYSTEINE O-METHYLTRANSFERASE"/>
    <property type="match status" value="1"/>
</dbReference>
<evidence type="ECO:0000313" key="8">
    <source>
        <dbReference type="Proteomes" id="UP000518752"/>
    </source>
</evidence>
<evidence type="ECO:0000256" key="5">
    <source>
        <dbReference type="RuleBase" id="RU362022"/>
    </source>
</evidence>
<reference evidence="7 8" key="1">
    <citation type="journal article" date="2020" name="ISME J.">
        <title>Uncovering the hidden diversity of litter-decomposition mechanisms in mushroom-forming fungi.</title>
        <authorList>
            <person name="Floudas D."/>
            <person name="Bentzer J."/>
            <person name="Ahren D."/>
            <person name="Johansson T."/>
            <person name="Persson P."/>
            <person name="Tunlid A."/>
        </authorList>
    </citation>
    <scope>NUCLEOTIDE SEQUENCE [LARGE SCALE GENOMIC DNA]</scope>
    <source>
        <strain evidence="7 8">CBS 406.79</strain>
    </source>
</reference>
<dbReference type="Pfam" id="PF04140">
    <property type="entry name" value="ICMT"/>
    <property type="match status" value="1"/>
</dbReference>
<comment type="similarity">
    <text evidence="5">Belongs to the class VI-like SAM-binding methyltransferase superfamily. Isoprenylcysteine carboxyl methyltransferase family.</text>
</comment>
<keyword evidence="4 5" id="KW-0472">Membrane</keyword>
<dbReference type="GO" id="GO:0005789">
    <property type="term" value="C:endoplasmic reticulum membrane"/>
    <property type="evidence" value="ECO:0007669"/>
    <property type="project" value="UniProtKB-SubCell"/>
</dbReference>
<feature type="signal peptide" evidence="6">
    <location>
        <begin position="1"/>
        <end position="23"/>
    </location>
</feature>
<feature type="chain" id="PRO_5034620911" description="Protein-S-isoprenylcysteine O-methyltransferase" evidence="6">
    <location>
        <begin position="24"/>
        <end position="244"/>
    </location>
</feature>
<keyword evidence="5" id="KW-0489">Methyltransferase</keyword>
<keyword evidence="5" id="KW-0808">Transferase</keyword>
<dbReference type="EC" id="2.1.1.100" evidence="5"/>
<evidence type="ECO:0000256" key="3">
    <source>
        <dbReference type="ARBA" id="ARBA00022989"/>
    </source>
</evidence>
<dbReference type="PANTHER" id="PTHR12714:SF9">
    <property type="entry name" value="PROTEIN-S-ISOPRENYLCYSTEINE O-METHYLTRANSFERASE"/>
    <property type="match status" value="1"/>
</dbReference>
<organism evidence="7 8">
    <name type="scientific">Collybiopsis confluens</name>
    <dbReference type="NCBI Taxonomy" id="2823264"/>
    <lineage>
        <taxon>Eukaryota</taxon>
        <taxon>Fungi</taxon>
        <taxon>Dikarya</taxon>
        <taxon>Basidiomycota</taxon>
        <taxon>Agaricomycotina</taxon>
        <taxon>Agaricomycetes</taxon>
        <taxon>Agaricomycetidae</taxon>
        <taxon>Agaricales</taxon>
        <taxon>Marasmiineae</taxon>
        <taxon>Omphalotaceae</taxon>
        <taxon>Collybiopsis</taxon>
    </lineage>
</organism>
<name>A0A8H5HWY3_9AGAR</name>
<dbReference type="AlphaFoldDB" id="A0A8H5HWY3"/>
<keyword evidence="5" id="KW-0949">S-adenosyl-L-methionine</keyword>
<gene>
    <name evidence="7" type="ORF">D9757_003151</name>
</gene>
<evidence type="ECO:0000256" key="2">
    <source>
        <dbReference type="ARBA" id="ARBA00022692"/>
    </source>
</evidence>
<feature type="transmembrane region" description="Helical" evidence="5">
    <location>
        <begin position="189"/>
        <end position="211"/>
    </location>
</feature>
<keyword evidence="6" id="KW-0732">Signal</keyword>
<evidence type="ECO:0000256" key="4">
    <source>
        <dbReference type="ARBA" id="ARBA00023136"/>
    </source>
</evidence>
<keyword evidence="5" id="KW-0256">Endoplasmic reticulum</keyword>
<dbReference type="EMBL" id="JAACJN010000011">
    <property type="protein sequence ID" value="KAF5391092.1"/>
    <property type="molecule type" value="Genomic_DNA"/>
</dbReference>
<evidence type="ECO:0000256" key="1">
    <source>
        <dbReference type="ARBA" id="ARBA00004141"/>
    </source>
</evidence>
<sequence>MSPLLQTLPLLFKLPLLVSDAICMRISGIPPNPPTTSGMLVIPDWREHFLRSLAYPTKALRAMSLLAQLIEFLVIAAHYNRTGPISSFVLNTFVSDSSCVERIHLTPLFLAGNALNIVGTLFRIRCYRHLGRLFTFELRIQEEHELITDGPYAWVRHPSYTALICTVFGAFCSHASGSWLSECGPLQSVIIQILAVFWVSVGFAVVLSLLLRIDREDAMLKKAFGDSWTQWSLNVPYKLVPGIY</sequence>
<comment type="caution">
    <text evidence="7">The sequence shown here is derived from an EMBL/GenBank/DDBJ whole genome shotgun (WGS) entry which is preliminary data.</text>
</comment>
<dbReference type="Gene3D" id="1.20.120.1630">
    <property type="match status" value="1"/>
</dbReference>
<evidence type="ECO:0000313" key="7">
    <source>
        <dbReference type="EMBL" id="KAF5391092.1"/>
    </source>
</evidence>
<comment type="caution">
    <text evidence="5">Lacks conserved residue(s) required for the propagation of feature annotation.</text>
</comment>
<dbReference type="GO" id="GO:0004671">
    <property type="term" value="F:protein C-terminal S-isoprenylcysteine carboxyl O-methyltransferase activity"/>
    <property type="evidence" value="ECO:0007669"/>
    <property type="project" value="UniProtKB-EC"/>
</dbReference>
<evidence type="ECO:0000256" key="6">
    <source>
        <dbReference type="SAM" id="SignalP"/>
    </source>
</evidence>
<keyword evidence="2 5" id="KW-0812">Transmembrane</keyword>
<keyword evidence="3 5" id="KW-1133">Transmembrane helix</keyword>
<dbReference type="Proteomes" id="UP000518752">
    <property type="component" value="Unassembled WGS sequence"/>
</dbReference>
<keyword evidence="8" id="KW-1185">Reference proteome</keyword>
<proteinExistence type="inferred from homology"/>
<accession>A0A8H5HWY3</accession>
<dbReference type="OrthoDB" id="422086at2759"/>
<protein>
    <recommendedName>
        <fullName evidence="5">Protein-S-isoprenylcysteine O-methyltransferase</fullName>
        <ecNumber evidence="5">2.1.1.100</ecNumber>
    </recommendedName>
</protein>